<dbReference type="InterPro" id="IPR023828">
    <property type="entry name" value="Peptidase_S8_Ser-AS"/>
</dbReference>
<dbReference type="PROSITE" id="PS00138">
    <property type="entry name" value="SUBTILASE_SER"/>
    <property type="match status" value="1"/>
</dbReference>
<evidence type="ECO:0000256" key="8">
    <source>
        <dbReference type="PROSITE-ProRule" id="PRU01240"/>
    </source>
</evidence>
<evidence type="ECO:0000256" key="2">
    <source>
        <dbReference type="ARBA" id="ARBA00022670"/>
    </source>
</evidence>
<feature type="active site" description="Charge relay system" evidence="7 8">
    <location>
        <position position="182"/>
    </location>
</feature>
<keyword evidence="11" id="KW-1185">Reference proteome</keyword>
<evidence type="ECO:0000313" key="10">
    <source>
        <dbReference type="EMBL" id="RHY15975.1"/>
    </source>
</evidence>
<dbReference type="PANTHER" id="PTHR43806:SF67">
    <property type="entry name" value="EGF-LIKE DOMAIN-CONTAINING PROTEIN"/>
    <property type="match status" value="1"/>
</dbReference>
<evidence type="ECO:0000256" key="4">
    <source>
        <dbReference type="ARBA" id="ARBA00022825"/>
    </source>
</evidence>
<gene>
    <name evidence="10" type="ORF">DYB32_010696</name>
</gene>
<comment type="catalytic activity">
    <reaction evidence="5">
        <text>Hydrolysis of proteins with broad specificity for peptide bonds, and a preference for a large uncharged residue in P1. Hydrolyzes peptide amides.</text>
        <dbReference type="EC" id="3.4.21.62"/>
    </reaction>
</comment>
<dbReference type="InterPro" id="IPR036852">
    <property type="entry name" value="Peptidase_S8/S53_dom_sf"/>
</dbReference>
<sequence>MKIFRDMGRLDHVVVMAVLASAATAKIAARVHRELVESGVAHNVVVNFVRPALPSSMFLEGPRRSRAGLVHRLETEASKSKHVVDTVLGPRTNKCDRFFYIDNTFFPCGTLTTKEIRALADHPNVHSITKAGVAHVNPVMVSAVVSGANVTATNQWGVDKIQAAAAWASGHTGAGIVVASIDTGVRVSHEAVNGNWRTSFGWFDPQGGTTTPTDSNGHGTHVMGTIAGQTIGVGVAPGATWIACLGCPNSSCPQATLTACAQWLLCPTDAVGNKDCTKAPHVINNSWGSTDGTATWFEPSIAAWRAAGIIPVFSNGNSGSACGTVGSPGMSPQVIGVGATDASDVLASFSSRGPTYDNRVKPDVSAPGVNIVSSYFSSDTTYAYMSGTSMAAPHVTGAIALYLSANPTATFANVLSALALSVDTPGLAVQNQNCGGVSDATYPNNNY</sequence>
<proteinExistence type="inferred from homology"/>
<accession>A0A418AFA8</accession>
<dbReference type="SUPFAM" id="SSF52743">
    <property type="entry name" value="Subtilisin-like"/>
    <property type="match status" value="1"/>
</dbReference>
<dbReference type="Proteomes" id="UP000285060">
    <property type="component" value="Unassembled WGS sequence"/>
</dbReference>
<feature type="active site" description="Charge relay system" evidence="7 8">
    <location>
        <position position="218"/>
    </location>
</feature>
<evidence type="ECO:0000256" key="7">
    <source>
        <dbReference type="PIRSR" id="PIRSR615500-1"/>
    </source>
</evidence>
<feature type="domain" description="Peptidase S8/S53" evidence="9">
    <location>
        <begin position="173"/>
        <end position="417"/>
    </location>
</feature>
<dbReference type="EMBL" id="QUSY01003845">
    <property type="protein sequence ID" value="RHY15975.1"/>
    <property type="molecule type" value="Genomic_DNA"/>
</dbReference>
<dbReference type="GO" id="GO:0006508">
    <property type="term" value="P:proteolysis"/>
    <property type="evidence" value="ECO:0007669"/>
    <property type="project" value="UniProtKB-KW"/>
</dbReference>
<evidence type="ECO:0000256" key="3">
    <source>
        <dbReference type="ARBA" id="ARBA00022801"/>
    </source>
</evidence>
<keyword evidence="3 8" id="KW-0378">Hydrolase</keyword>
<name>A0A418AFA8_9STRA</name>
<dbReference type="GO" id="GO:0004252">
    <property type="term" value="F:serine-type endopeptidase activity"/>
    <property type="evidence" value="ECO:0007669"/>
    <property type="project" value="UniProtKB-UniRule"/>
</dbReference>
<evidence type="ECO:0000259" key="9">
    <source>
        <dbReference type="Pfam" id="PF00082"/>
    </source>
</evidence>
<evidence type="ECO:0000256" key="6">
    <source>
        <dbReference type="ARBA" id="ARBA00023619"/>
    </source>
</evidence>
<feature type="non-terminal residue" evidence="10">
    <location>
        <position position="447"/>
    </location>
</feature>
<dbReference type="VEuPathDB" id="FungiDB:H310_13544"/>
<dbReference type="PRINTS" id="PR00723">
    <property type="entry name" value="SUBTILISIN"/>
</dbReference>
<dbReference type="AlphaFoldDB" id="A0A418AFA8"/>
<dbReference type="EC" id="3.4.21.62" evidence="6"/>
<dbReference type="InterPro" id="IPR000209">
    <property type="entry name" value="Peptidase_S8/S53_dom"/>
</dbReference>
<comment type="caution">
    <text evidence="10">The sequence shown here is derived from an EMBL/GenBank/DDBJ whole genome shotgun (WGS) entry which is preliminary data.</text>
</comment>
<dbReference type="Pfam" id="PF00082">
    <property type="entry name" value="Peptidase_S8"/>
    <property type="match status" value="1"/>
</dbReference>
<dbReference type="PROSITE" id="PS51892">
    <property type="entry name" value="SUBTILASE"/>
    <property type="match status" value="1"/>
</dbReference>
<dbReference type="PANTHER" id="PTHR43806">
    <property type="entry name" value="PEPTIDASE S8"/>
    <property type="match status" value="1"/>
</dbReference>
<evidence type="ECO:0000313" key="11">
    <source>
        <dbReference type="Proteomes" id="UP000285060"/>
    </source>
</evidence>
<dbReference type="Gene3D" id="3.40.50.200">
    <property type="entry name" value="Peptidase S8/S53 domain"/>
    <property type="match status" value="1"/>
</dbReference>
<organism evidence="10 11">
    <name type="scientific">Aphanomyces invadans</name>
    <dbReference type="NCBI Taxonomy" id="157072"/>
    <lineage>
        <taxon>Eukaryota</taxon>
        <taxon>Sar</taxon>
        <taxon>Stramenopiles</taxon>
        <taxon>Oomycota</taxon>
        <taxon>Saprolegniomycetes</taxon>
        <taxon>Saprolegniales</taxon>
        <taxon>Verrucalvaceae</taxon>
        <taxon>Aphanomyces</taxon>
    </lineage>
</organism>
<keyword evidence="4 8" id="KW-0720">Serine protease</keyword>
<dbReference type="InterPro" id="IPR015500">
    <property type="entry name" value="Peptidase_S8_subtilisin-rel"/>
</dbReference>
<reference evidence="10 11" key="1">
    <citation type="submission" date="2018-08" db="EMBL/GenBank/DDBJ databases">
        <title>Aphanomyces genome sequencing and annotation.</title>
        <authorList>
            <person name="Minardi D."/>
            <person name="Oidtmann B."/>
            <person name="Van Der Giezen M."/>
            <person name="Studholme D.J."/>
        </authorList>
    </citation>
    <scope>NUCLEOTIDE SEQUENCE [LARGE SCALE GENOMIC DNA]</scope>
    <source>
        <strain evidence="10 11">NJM0002</strain>
    </source>
</reference>
<protein>
    <recommendedName>
        <fullName evidence="6">subtilisin</fullName>
        <ecNumber evidence="6">3.4.21.62</ecNumber>
    </recommendedName>
</protein>
<evidence type="ECO:0000256" key="1">
    <source>
        <dbReference type="ARBA" id="ARBA00011073"/>
    </source>
</evidence>
<dbReference type="InterPro" id="IPR050131">
    <property type="entry name" value="Peptidase_S8_subtilisin-like"/>
</dbReference>
<comment type="similarity">
    <text evidence="1 8">Belongs to the peptidase S8 family.</text>
</comment>
<keyword evidence="2 8" id="KW-0645">Protease</keyword>
<feature type="active site" description="Charge relay system" evidence="7 8">
    <location>
        <position position="389"/>
    </location>
</feature>
<evidence type="ECO:0000256" key="5">
    <source>
        <dbReference type="ARBA" id="ARBA00023529"/>
    </source>
</evidence>